<evidence type="ECO:0000313" key="3">
    <source>
        <dbReference type="Proteomes" id="UP000015106"/>
    </source>
</evidence>
<name>A0A8R7TDT0_TRIUA</name>
<proteinExistence type="predicted"/>
<evidence type="ECO:0000313" key="2">
    <source>
        <dbReference type="EnsemblPlants" id="TuG1812G0200001255.01.T01.cds275629"/>
    </source>
</evidence>
<protein>
    <recommendedName>
        <fullName evidence="4">Secreted protein</fullName>
    </recommendedName>
</protein>
<sequence>MLVPAFHVIAALRFLHEHLALGAPLPPLPAHEAPEQEVVPATLVLPELLELLAPHAVVPWHAAPGAQEPVAVRALRLRDGLLRVGVGEKERRAFLVRAVHPLEGADRELAQQETPPVEEVRGDDAAAALRLDGAGLAAWVRACHASDLVVQLRGHVLGEAAPAEGVAARADAELEGAGHRLHADGAAE</sequence>
<keyword evidence="3" id="KW-1185">Reference proteome</keyword>
<feature type="chain" id="PRO_5046177910" description="Secreted protein" evidence="1">
    <location>
        <begin position="23"/>
        <end position="188"/>
    </location>
</feature>
<accession>A0A8R7TDT0</accession>
<organism evidence="2 3">
    <name type="scientific">Triticum urartu</name>
    <name type="common">Red wild einkorn</name>
    <name type="synonym">Crithodium urartu</name>
    <dbReference type="NCBI Taxonomy" id="4572"/>
    <lineage>
        <taxon>Eukaryota</taxon>
        <taxon>Viridiplantae</taxon>
        <taxon>Streptophyta</taxon>
        <taxon>Embryophyta</taxon>
        <taxon>Tracheophyta</taxon>
        <taxon>Spermatophyta</taxon>
        <taxon>Magnoliopsida</taxon>
        <taxon>Liliopsida</taxon>
        <taxon>Poales</taxon>
        <taxon>Poaceae</taxon>
        <taxon>BOP clade</taxon>
        <taxon>Pooideae</taxon>
        <taxon>Triticodae</taxon>
        <taxon>Triticeae</taxon>
        <taxon>Triticinae</taxon>
        <taxon>Triticum</taxon>
    </lineage>
</organism>
<reference evidence="3" key="1">
    <citation type="journal article" date="2013" name="Nature">
        <title>Draft genome of the wheat A-genome progenitor Triticum urartu.</title>
        <authorList>
            <person name="Ling H.Q."/>
            <person name="Zhao S."/>
            <person name="Liu D."/>
            <person name="Wang J."/>
            <person name="Sun H."/>
            <person name="Zhang C."/>
            <person name="Fan H."/>
            <person name="Li D."/>
            <person name="Dong L."/>
            <person name="Tao Y."/>
            <person name="Gao C."/>
            <person name="Wu H."/>
            <person name="Li Y."/>
            <person name="Cui Y."/>
            <person name="Guo X."/>
            <person name="Zheng S."/>
            <person name="Wang B."/>
            <person name="Yu K."/>
            <person name="Liang Q."/>
            <person name="Yang W."/>
            <person name="Lou X."/>
            <person name="Chen J."/>
            <person name="Feng M."/>
            <person name="Jian J."/>
            <person name="Zhang X."/>
            <person name="Luo G."/>
            <person name="Jiang Y."/>
            <person name="Liu J."/>
            <person name="Wang Z."/>
            <person name="Sha Y."/>
            <person name="Zhang B."/>
            <person name="Wu H."/>
            <person name="Tang D."/>
            <person name="Shen Q."/>
            <person name="Xue P."/>
            <person name="Zou S."/>
            <person name="Wang X."/>
            <person name="Liu X."/>
            <person name="Wang F."/>
            <person name="Yang Y."/>
            <person name="An X."/>
            <person name="Dong Z."/>
            <person name="Zhang K."/>
            <person name="Zhang X."/>
            <person name="Luo M.C."/>
            <person name="Dvorak J."/>
            <person name="Tong Y."/>
            <person name="Wang J."/>
            <person name="Yang H."/>
            <person name="Li Z."/>
            <person name="Wang D."/>
            <person name="Zhang A."/>
            <person name="Wang J."/>
        </authorList>
    </citation>
    <scope>NUCLEOTIDE SEQUENCE</scope>
    <source>
        <strain evidence="3">cv. G1812</strain>
    </source>
</reference>
<feature type="signal peptide" evidence="1">
    <location>
        <begin position="1"/>
        <end position="22"/>
    </location>
</feature>
<evidence type="ECO:0000256" key="1">
    <source>
        <dbReference type="SAM" id="SignalP"/>
    </source>
</evidence>
<reference evidence="2" key="3">
    <citation type="submission" date="2022-06" db="UniProtKB">
        <authorList>
            <consortium name="EnsemblPlants"/>
        </authorList>
    </citation>
    <scope>IDENTIFICATION</scope>
</reference>
<dbReference type="Gramene" id="TuG1812G0200001255.01.T01">
    <property type="protein sequence ID" value="TuG1812G0200001255.01.T01.cds275629"/>
    <property type="gene ID" value="TuG1812G0200001255.01"/>
</dbReference>
<dbReference type="EnsemblPlants" id="TuG1812G0200001255.01.T01">
    <property type="protein sequence ID" value="TuG1812G0200001255.01.T01.cds275629"/>
    <property type="gene ID" value="TuG1812G0200001255.01"/>
</dbReference>
<evidence type="ECO:0008006" key="4">
    <source>
        <dbReference type="Google" id="ProtNLM"/>
    </source>
</evidence>
<reference evidence="2" key="2">
    <citation type="submission" date="2018-03" db="EMBL/GenBank/DDBJ databases">
        <title>The Triticum urartu genome reveals the dynamic nature of wheat genome evolution.</title>
        <authorList>
            <person name="Ling H."/>
            <person name="Ma B."/>
            <person name="Shi X."/>
            <person name="Liu H."/>
            <person name="Dong L."/>
            <person name="Sun H."/>
            <person name="Cao Y."/>
            <person name="Gao Q."/>
            <person name="Zheng S."/>
            <person name="Li Y."/>
            <person name="Yu Y."/>
            <person name="Du H."/>
            <person name="Qi M."/>
            <person name="Li Y."/>
            <person name="Yu H."/>
            <person name="Cui Y."/>
            <person name="Wang N."/>
            <person name="Chen C."/>
            <person name="Wu H."/>
            <person name="Zhao Y."/>
            <person name="Zhang J."/>
            <person name="Li Y."/>
            <person name="Zhou W."/>
            <person name="Zhang B."/>
            <person name="Hu W."/>
            <person name="Eijk M."/>
            <person name="Tang J."/>
            <person name="Witsenboer H."/>
            <person name="Zhao S."/>
            <person name="Li Z."/>
            <person name="Zhang A."/>
            <person name="Wang D."/>
            <person name="Liang C."/>
        </authorList>
    </citation>
    <scope>NUCLEOTIDE SEQUENCE [LARGE SCALE GENOMIC DNA]</scope>
    <source>
        <strain evidence="2">cv. G1812</strain>
    </source>
</reference>
<keyword evidence="1" id="KW-0732">Signal</keyword>
<dbReference type="AlphaFoldDB" id="A0A8R7TDT0"/>
<dbReference type="Proteomes" id="UP000015106">
    <property type="component" value="Chromosome 2"/>
</dbReference>